<dbReference type="SUPFAM" id="SSF81321">
    <property type="entry name" value="Family A G protein-coupled receptor-like"/>
    <property type="match status" value="1"/>
</dbReference>
<dbReference type="AlphaFoldDB" id="A0AAU9WQM4"/>
<evidence type="ECO:0000256" key="3">
    <source>
        <dbReference type="ARBA" id="ARBA00022989"/>
    </source>
</evidence>
<dbReference type="PANTHER" id="PTHR45695:SF9">
    <property type="entry name" value="LEUCOKININ RECEPTOR"/>
    <property type="match status" value="1"/>
</dbReference>
<evidence type="ECO:0000313" key="11">
    <source>
        <dbReference type="EMBL" id="CAH3122240.1"/>
    </source>
</evidence>
<dbReference type="PROSITE" id="PS00237">
    <property type="entry name" value="G_PROTEIN_RECEP_F1_1"/>
    <property type="match status" value="1"/>
</dbReference>
<dbReference type="InterPro" id="IPR000276">
    <property type="entry name" value="GPCR_Rhodpsn"/>
</dbReference>
<comment type="caution">
    <text evidence="11">The sequence shown here is derived from an EMBL/GenBank/DDBJ whole genome shotgun (WGS) entry which is preliminary data.</text>
</comment>
<keyword evidence="6 8" id="KW-0675">Receptor</keyword>
<organism evidence="11 12">
    <name type="scientific">Pocillopora meandrina</name>
    <dbReference type="NCBI Taxonomy" id="46732"/>
    <lineage>
        <taxon>Eukaryota</taxon>
        <taxon>Metazoa</taxon>
        <taxon>Cnidaria</taxon>
        <taxon>Anthozoa</taxon>
        <taxon>Hexacorallia</taxon>
        <taxon>Scleractinia</taxon>
        <taxon>Astrocoeniina</taxon>
        <taxon>Pocilloporidae</taxon>
        <taxon>Pocillopora</taxon>
    </lineage>
</organism>
<dbReference type="EMBL" id="CALNXJ010000019">
    <property type="protein sequence ID" value="CAH3122240.1"/>
    <property type="molecule type" value="Genomic_DNA"/>
</dbReference>
<keyword evidence="7 8" id="KW-0807">Transducer</keyword>
<name>A0AAU9WQM4_9CNID</name>
<proteinExistence type="inferred from homology"/>
<comment type="subcellular location">
    <subcellularLocation>
        <location evidence="1">Membrane</location>
        <topology evidence="1">Multi-pass membrane protein</topology>
    </subcellularLocation>
</comment>
<reference evidence="11 12" key="1">
    <citation type="submission" date="2022-05" db="EMBL/GenBank/DDBJ databases">
        <authorList>
            <consortium name="Genoscope - CEA"/>
            <person name="William W."/>
        </authorList>
    </citation>
    <scope>NUCLEOTIDE SEQUENCE [LARGE SCALE GENOMIC DNA]</scope>
</reference>
<evidence type="ECO:0000256" key="2">
    <source>
        <dbReference type="ARBA" id="ARBA00022692"/>
    </source>
</evidence>
<evidence type="ECO:0000313" key="12">
    <source>
        <dbReference type="Proteomes" id="UP001159428"/>
    </source>
</evidence>
<evidence type="ECO:0000256" key="8">
    <source>
        <dbReference type="RuleBase" id="RU000688"/>
    </source>
</evidence>
<protein>
    <recommendedName>
        <fullName evidence="10">G-protein coupled receptors family 1 profile domain-containing protein</fullName>
    </recommendedName>
</protein>
<feature type="transmembrane region" description="Helical" evidence="9">
    <location>
        <begin position="246"/>
        <end position="267"/>
    </location>
</feature>
<feature type="transmembrane region" description="Helical" evidence="9">
    <location>
        <begin position="142"/>
        <end position="163"/>
    </location>
</feature>
<accession>A0AAU9WQM4</accession>
<keyword evidence="2 8" id="KW-0812">Transmembrane</keyword>
<feature type="transmembrane region" description="Helical" evidence="9">
    <location>
        <begin position="183"/>
        <end position="210"/>
    </location>
</feature>
<feature type="transmembrane region" description="Helical" evidence="9">
    <location>
        <begin position="60"/>
        <end position="81"/>
    </location>
</feature>
<keyword evidence="5 9" id="KW-0472">Membrane</keyword>
<evidence type="ECO:0000259" key="10">
    <source>
        <dbReference type="PROSITE" id="PS50262"/>
    </source>
</evidence>
<evidence type="ECO:0000256" key="5">
    <source>
        <dbReference type="ARBA" id="ARBA00023136"/>
    </source>
</evidence>
<evidence type="ECO:0000256" key="1">
    <source>
        <dbReference type="ARBA" id="ARBA00004141"/>
    </source>
</evidence>
<evidence type="ECO:0000256" key="7">
    <source>
        <dbReference type="ARBA" id="ARBA00023224"/>
    </source>
</evidence>
<dbReference type="CDD" id="cd00637">
    <property type="entry name" value="7tm_classA_rhodopsin-like"/>
    <property type="match status" value="1"/>
</dbReference>
<dbReference type="Pfam" id="PF00001">
    <property type="entry name" value="7tm_1"/>
    <property type="match status" value="1"/>
</dbReference>
<feature type="transmembrane region" description="Helical" evidence="9">
    <location>
        <begin position="287"/>
        <end position="310"/>
    </location>
</feature>
<comment type="similarity">
    <text evidence="8">Belongs to the G-protein coupled receptor 1 family.</text>
</comment>
<feature type="transmembrane region" description="Helical" evidence="9">
    <location>
        <begin position="101"/>
        <end position="122"/>
    </location>
</feature>
<keyword evidence="3 9" id="KW-1133">Transmembrane helix</keyword>
<evidence type="ECO:0000256" key="6">
    <source>
        <dbReference type="ARBA" id="ARBA00023170"/>
    </source>
</evidence>
<gene>
    <name evidence="11" type="ORF">PMEA_00009693</name>
</gene>
<sequence length="391" mass="44399">MDNVNLLSNNTTVNVHQTNEKQQEKTVPVAVSLLILIALLGSAANLLVLREILKLKTRKLHEYLILNLATTDAGTCLISIPLDIGEQLTGEFPYGAVLCHIIYPFQSVLVYVSVMTLLFMCVERYRLIVTPLKPRIRVKTGLTVITAIWFLSCLMVLPLSLVLKLKGSSCSEEWPNAYIVKMFTVIIFILLYLIPVSIMALLYTCTVCVLQKDTRSLKVKRQRGTRTFSQESIDDRLERNYTVVKAFVISVLVFAICMLPTHVTWLWHDFGNGSENPYGLFNKVATFSNILTYTNSLVNPFIFGSIMINFERFVNIFKNFICCRCLRRANNFYEIQVLQLRSPSMSSQLANRSFFLSLSKPSDISSFEINEVVKATKITTKDHNSFATIFP</sequence>
<keyword evidence="4 8" id="KW-0297">G-protein coupled receptor</keyword>
<dbReference type="Proteomes" id="UP001159428">
    <property type="component" value="Unassembled WGS sequence"/>
</dbReference>
<feature type="transmembrane region" description="Helical" evidence="9">
    <location>
        <begin position="29"/>
        <end position="48"/>
    </location>
</feature>
<dbReference type="Gene3D" id="1.20.1070.10">
    <property type="entry name" value="Rhodopsin 7-helix transmembrane proteins"/>
    <property type="match status" value="1"/>
</dbReference>
<dbReference type="PANTHER" id="PTHR45695">
    <property type="entry name" value="LEUCOKININ RECEPTOR-RELATED"/>
    <property type="match status" value="1"/>
</dbReference>
<dbReference type="PRINTS" id="PR00237">
    <property type="entry name" value="GPCRRHODOPSN"/>
</dbReference>
<dbReference type="GO" id="GO:0005886">
    <property type="term" value="C:plasma membrane"/>
    <property type="evidence" value="ECO:0007669"/>
    <property type="project" value="TreeGrafter"/>
</dbReference>
<feature type="domain" description="G-protein coupled receptors family 1 profile" evidence="10">
    <location>
        <begin position="44"/>
        <end position="303"/>
    </location>
</feature>
<evidence type="ECO:0000256" key="4">
    <source>
        <dbReference type="ARBA" id="ARBA00023040"/>
    </source>
</evidence>
<dbReference type="GO" id="GO:0004930">
    <property type="term" value="F:G protein-coupled receptor activity"/>
    <property type="evidence" value="ECO:0007669"/>
    <property type="project" value="UniProtKB-KW"/>
</dbReference>
<dbReference type="InterPro" id="IPR017452">
    <property type="entry name" value="GPCR_Rhodpsn_7TM"/>
</dbReference>
<keyword evidence="12" id="KW-1185">Reference proteome</keyword>
<dbReference type="PROSITE" id="PS50262">
    <property type="entry name" value="G_PROTEIN_RECEP_F1_2"/>
    <property type="match status" value="1"/>
</dbReference>
<evidence type="ECO:0000256" key="9">
    <source>
        <dbReference type="SAM" id="Phobius"/>
    </source>
</evidence>